<evidence type="ECO:0000313" key="3">
    <source>
        <dbReference type="Proteomes" id="UP000023351"/>
    </source>
</evidence>
<evidence type="ECO:0000313" key="2">
    <source>
        <dbReference type="EMBL" id="EUA66321.1"/>
    </source>
</evidence>
<reference evidence="2 3" key="1">
    <citation type="submission" date="2013-12" db="EMBL/GenBank/DDBJ databases">
        <authorList>
            <person name="Zelazny A."/>
            <person name="Olivier K."/>
            <person name="Holland S."/>
            <person name="Lenaerts A."/>
            <person name="Ordway D."/>
            <person name="DeGroote M.A."/>
            <person name="Parker T."/>
            <person name="Sizemore C."/>
            <person name="Tallon L.J."/>
            <person name="Sadzewicz L.K."/>
            <person name="Sengamalay N."/>
            <person name="Fraser C.M."/>
            <person name="Hine E."/>
            <person name="Shefchek K.A."/>
            <person name="Das S.P."/>
            <person name="Tettelin H."/>
        </authorList>
    </citation>
    <scope>NUCLEOTIDE SEQUENCE [LARGE SCALE GENOMIC DNA]</scope>
    <source>
        <strain evidence="2 3">1513</strain>
    </source>
</reference>
<feature type="compositionally biased region" description="Polar residues" evidence="1">
    <location>
        <begin position="27"/>
        <end position="45"/>
    </location>
</feature>
<accession>X8DE44</accession>
<dbReference type="AlphaFoldDB" id="X8DE44"/>
<dbReference type="EMBL" id="JAOJ01000003">
    <property type="protein sequence ID" value="EUA66321.1"/>
    <property type="molecule type" value="Genomic_DNA"/>
</dbReference>
<sequence length="45" mass="4986">MHDWGKAWTEAPPSTRSASSAAMASRYQRQPPQQVLQNAKSGEDK</sequence>
<comment type="caution">
    <text evidence="2">The sequence shown here is derived from an EMBL/GenBank/DDBJ whole genome shotgun (WGS) entry which is preliminary data.</text>
</comment>
<feature type="compositionally biased region" description="Low complexity" evidence="1">
    <location>
        <begin position="11"/>
        <end position="26"/>
    </location>
</feature>
<feature type="region of interest" description="Disordered" evidence="1">
    <location>
        <begin position="1"/>
        <end position="45"/>
    </location>
</feature>
<name>X8DE44_9MYCO</name>
<protein>
    <submittedName>
        <fullName evidence="2">Uncharacterized protein</fullName>
    </submittedName>
</protein>
<organism evidence="2 3">
    <name type="scientific">Mycobacteroides abscessus subsp. bolletii 1513</name>
    <dbReference type="NCBI Taxonomy" id="1299321"/>
    <lineage>
        <taxon>Bacteria</taxon>
        <taxon>Bacillati</taxon>
        <taxon>Actinomycetota</taxon>
        <taxon>Actinomycetes</taxon>
        <taxon>Mycobacteriales</taxon>
        <taxon>Mycobacteriaceae</taxon>
        <taxon>Mycobacteroides</taxon>
        <taxon>Mycobacteroides abscessus</taxon>
    </lineage>
</organism>
<proteinExistence type="predicted"/>
<gene>
    <name evidence="2" type="ORF">I540_5171</name>
</gene>
<dbReference type="Proteomes" id="UP000023351">
    <property type="component" value="Unassembled WGS sequence"/>
</dbReference>
<dbReference type="PATRIC" id="fig|1299321.3.peg.4993"/>
<evidence type="ECO:0000256" key="1">
    <source>
        <dbReference type="SAM" id="MobiDB-lite"/>
    </source>
</evidence>